<keyword evidence="4" id="KW-0694">RNA-binding</keyword>
<gene>
    <name evidence="10" type="ORF">HPB48_023036</name>
</gene>
<keyword evidence="6" id="KW-0539">Nucleus</keyword>
<dbReference type="InterPro" id="IPR034254">
    <property type="entry name" value="DNAJC17_RRM"/>
</dbReference>
<comment type="subcellular location">
    <subcellularLocation>
        <location evidence="2">Cytoplasm</location>
    </subcellularLocation>
    <subcellularLocation>
        <location evidence="1">Nucleus</location>
    </subcellularLocation>
</comment>
<dbReference type="SUPFAM" id="SSF46565">
    <property type="entry name" value="Chaperone J-domain"/>
    <property type="match status" value="1"/>
</dbReference>
<evidence type="ECO:0000256" key="8">
    <source>
        <dbReference type="SAM" id="MobiDB-lite"/>
    </source>
</evidence>
<comment type="caution">
    <text evidence="10">The sequence shown here is derived from an EMBL/GenBank/DDBJ whole genome shotgun (WGS) entry which is preliminary data.</text>
</comment>
<dbReference type="GO" id="GO:0003723">
    <property type="term" value="F:RNA binding"/>
    <property type="evidence" value="ECO:0007669"/>
    <property type="project" value="UniProtKB-KW"/>
</dbReference>
<dbReference type="InterPro" id="IPR001623">
    <property type="entry name" value="DnaJ_domain"/>
</dbReference>
<dbReference type="GO" id="GO:0000390">
    <property type="term" value="P:spliceosomal complex disassembly"/>
    <property type="evidence" value="ECO:0007669"/>
    <property type="project" value="TreeGrafter"/>
</dbReference>
<feature type="region of interest" description="Disordered" evidence="8">
    <location>
        <begin position="41"/>
        <end position="62"/>
    </location>
</feature>
<feature type="coiled-coil region" evidence="7">
    <location>
        <begin position="94"/>
        <end position="165"/>
    </location>
</feature>
<evidence type="ECO:0000256" key="2">
    <source>
        <dbReference type="ARBA" id="ARBA00004496"/>
    </source>
</evidence>
<accession>A0A9J6GLX8</accession>
<evidence type="ECO:0000313" key="11">
    <source>
        <dbReference type="Proteomes" id="UP000821853"/>
    </source>
</evidence>
<feature type="region of interest" description="Disordered" evidence="8">
    <location>
        <begin position="231"/>
        <end position="272"/>
    </location>
</feature>
<evidence type="ECO:0000259" key="9">
    <source>
        <dbReference type="PROSITE" id="PS50076"/>
    </source>
</evidence>
<evidence type="ECO:0000256" key="6">
    <source>
        <dbReference type="ARBA" id="ARBA00023242"/>
    </source>
</evidence>
<dbReference type="CDD" id="cd06257">
    <property type="entry name" value="DnaJ"/>
    <property type="match status" value="1"/>
</dbReference>
<feature type="compositionally biased region" description="Pro residues" evidence="8">
    <location>
        <begin position="254"/>
        <end position="263"/>
    </location>
</feature>
<reference evidence="10 11" key="1">
    <citation type="journal article" date="2020" name="Cell">
        <title>Large-Scale Comparative Analyses of Tick Genomes Elucidate Their Genetic Diversity and Vector Capacities.</title>
        <authorList>
            <consortium name="Tick Genome and Microbiome Consortium (TIGMIC)"/>
            <person name="Jia N."/>
            <person name="Wang J."/>
            <person name="Shi W."/>
            <person name="Du L."/>
            <person name="Sun Y."/>
            <person name="Zhan W."/>
            <person name="Jiang J.F."/>
            <person name="Wang Q."/>
            <person name="Zhang B."/>
            <person name="Ji P."/>
            <person name="Bell-Sakyi L."/>
            <person name="Cui X.M."/>
            <person name="Yuan T.T."/>
            <person name="Jiang B.G."/>
            <person name="Yang W.F."/>
            <person name="Lam T.T."/>
            <person name="Chang Q.C."/>
            <person name="Ding S.J."/>
            <person name="Wang X.J."/>
            <person name="Zhu J.G."/>
            <person name="Ruan X.D."/>
            <person name="Zhao L."/>
            <person name="Wei J.T."/>
            <person name="Ye R.Z."/>
            <person name="Que T.C."/>
            <person name="Du C.H."/>
            <person name="Zhou Y.H."/>
            <person name="Cheng J.X."/>
            <person name="Dai P.F."/>
            <person name="Guo W.B."/>
            <person name="Han X.H."/>
            <person name="Huang E.J."/>
            <person name="Li L.F."/>
            <person name="Wei W."/>
            <person name="Gao Y.C."/>
            <person name="Liu J.Z."/>
            <person name="Shao H.Z."/>
            <person name="Wang X."/>
            <person name="Wang C.C."/>
            <person name="Yang T.C."/>
            <person name="Huo Q.B."/>
            <person name="Li W."/>
            <person name="Chen H.Y."/>
            <person name="Chen S.E."/>
            <person name="Zhou L.G."/>
            <person name="Ni X.B."/>
            <person name="Tian J.H."/>
            <person name="Sheng Y."/>
            <person name="Liu T."/>
            <person name="Pan Y.S."/>
            <person name="Xia L.Y."/>
            <person name="Li J."/>
            <person name="Zhao F."/>
            <person name="Cao W.C."/>
        </authorList>
    </citation>
    <scope>NUCLEOTIDE SEQUENCE [LARGE SCALE GENOMIC DNA]</scope>
    <source>
        <strain evidence="10">HaeL-2018</strain>
    </source>
</reference>
<evidence type="ECO:0000256" key="5">
    <source>
        <dbReference type="ARBA" id="ARBA00023186"/>
    </source>
</evidence>
<evidence type="ECO:0000313" key="10">
    <source>
        <dbReference type="EMBL" id="KAH9375953.1"/>
    </source>
</evidence>
<dbReference type="InterPro" id="IPR035979">
    <property type="entry name" value="RBD_domain_sf"/>
</dbReference>
<dbReference type="PANTHER" id="PTHR44313:SF1">
    <property type="entry name" value="DNAJ HOMOLOG SUBFAMILY C MEMBER 17"/>
    <property type="match status" value="1"/>
</dbReference>
<dbReference type="Gene3D" id="3.30.70.330">
    <property type="match status" value="1"/>
</dbReference>
<dbReference type="PROSITE" id="PS50076">
    <property type="entry name" value="DNAJ_2"/>
    <property type="match status" value="1"/>
</dbReference>
<protein>
    <recommendedName>
        <fullName evidence="9">J domain-containing protein</fullName>
    </recommendedName>
</protein>
<keyword evidence="5" id="KW-0143">Chaperone</keyword>
<feature type="domain" description="J" evidence="9">
    <location>
        <begin position="8"/>
        <end position="91"/>
    </location>
</feature>
<organism evidence="10 11">
    <name type="scientific">Haemaphysalis longicornis</name>
    <name type="common">Bush tick</name>
    <dbReference type="NCBI Taxonomy" id="44386"/>
    <lineage>
        <taxon>Eukaryota</taxon>
        <taxon>Metazoa</taxon>
        <taxon>Ecdysozoa</taxon>
        <taxon>Arthropoda</taxon>
        <taxon>Chelicerata</taxon>
        <taxon>Arachnida</taxon>
        <taxon>Acari</taxon>
        <taxon>Parasitiformes</taxon>
        <taxon>Ixodida</taxon>
        <taxon>Ixodoidea</taxon>
        <taxon>Ixodidae</taxon>
        <taxon>Haemaphysalinae</taxon>
        <taxon>Haemaphysalis</taxon>
    </lineage>
</organism>
<dbReference type="InterPro" id="IPR012677">
    <property type="entry name" value="Nucleotide-bd_a/b_plait_sf"/>
</dbReference>
<dbReference type="InterPro" id="IPR000504">
    <property type="entry name" value="RRM_dom"/>
</dbReference>
<dbReference type="Pfam" id="PF00076">
    <property type="entry name" value="RRM_1"/>
    <property type="match status" value="1"/>
</dbReference>
<dbReference type="OMA" id="MRHVSGV"/>
<dbReference type="CDD" id="cd12429">
    <property type="entry name" value="RRM_DNAJC17"/>
    <property type="match status" value="1"/>
</dbReference>
<keyword evidence="7" id="KW-0175">Coiled coil</keyword>
<proteinExistence type="predicted"/>
<dbReference type="OrthoDB" id="259708at2759"/>
<dbReference type="AlphaFoldDB" id="A0A9J6GLX8"/>
<dbReference type="VEuPathDB" id="VectorBase:HLOH_050958"/>
<dbReference type="Pfam" id="PF00226">
    <property type="entry name" value="DnaJ"/>
    <property type="match status" value="1"/>
</dbReference>
<dbReference type="GO" id="GO:0005681">
    <property type="term" value="C:spliceosomal complex"/>
    <property type="evidence" value="ECO:0007669"/>
    <property type="project" value="TreeGrafter"/>
</dbReference>
<dbReference type="EMBL" id="JABSTR010000007">
    <property type="protein sequence ID" value="KAH9375953.1"/>
    <property type="molecule type" value="Genomic_DNA"/>
</dbReference>
<dbReference type="GO" id="GO:0005737">
    <property type="term" value="C:cytoplasm"/>
    <property type="evidence" value="ECO:0007669"/>
    <property type="project" value="UniProtKB-SubCell"/>
</dbReference>
<name>A0A9J6GLX8_HAELO</name>
<dbReference type="Proteomes" id="UP000821853">
    <property type="component" value="Chromosome 5"/>
</dbReference>
<sequence>MDSLMQTDLYELLQVEIGADEKEGFPALVWFRCSNLVSPPPDQECLSEESVDMPPDKNPDNPRAAELFQQLSRALEVLTDPAARSAYDAVLKARQAAKIRHQGLDAKRRKLREELEAREAGPNQEAGTAQQRLKQEVERLRREGSRQLAEQRELLQRQMQQQRVQHEDRLRQQAGLTRLKVCWKQQPGARGYTEDSLRQRLSQYGTISCLVVRNGSALVEFEEPSAARLASQLEQGSPDEGPLTVRLLGDTEPTQPPPPPPPSRTVTDDDDYESLVLRKLQQAASSS</sequence>
<keyword evidence="3" id="KW-0963">Cytoplasm</keyword>
<evidence type="ECO:0000256" key="1">
    <source>
        <dbReference type="ARBA" id="ARBA00004123"/>
    </source>
</evidence>
<dbReference type="SUPFAM" id="SSF54928">
    <property type="entry name" value="RNA-binding domain, RBD"/>
    <property type="match status" value="1"/>
</dbReference>
<dbReference type="Gene3D" id="1.10.287.110">
    <property type="entry name" value="DnaJ domain"/>
    <property type="match status" value="1"/>
</dbReference>
<keyword evidence="11" id="KW-1185">Reference proteome</keyword>
<dbReference type="PANTHER" id="PTHR44313">
    <property type="entry name" value="DNAJ HOMOLOG SUBFAMILY C MEMBER 17"/>
    <property type="match status" value="1"/>
</dbReference>
<evidence type="ECO:0000256" key="7">
    <source>
        <dbReference type="SAM" id="Coils"/>
    </source>
</evidence>
<dbReference type="InterPro" id="IPR052094">
    <property type="entry name" value="Pre-mRNA-splicing_ERAD"/>
</dbReference>
<dbReference type="InterPro" id="IPR036869">
    <property type="entry name" value="J_dom_sf"/>
</dbReference>
<evidence type="ECO:0000256" key="3">
    <source>
        <dbReference type="ARBA" id="ARBA00022490"/>
    </source>
</evidence>
<evidence type="ECO:0000256" key="4">
    <source>
        <dbReference type="ARBA" id="ARBA00022884"/>
    </source>
</evidence>